<comment type="caution">
    <text evidence="2">The sequence shown here is derived from an EMBL/GenBank/DDBJ whole genome shotgun (WGS) entry which is preliminary data.</text>
</comment>
<feature type="compositionally biased region" description="Polar residues" evidence="1">
    <location>
        <begin position="40"/>
        <end position="49"/>
    </location>
</feature>
<accession>A0A5S5BK11</accession>
<gene>
    <name evidence="2" type="ORF">BCM02_12520</name>
</gene>
<dbReference type="Proteomes" id="UP000323257">
    <property type="component" value="Unassembled WGS sequence"/>
</dbReference>
<reference evidence="2 3" key="1">
    <citation type="submission" date="2019-07" db="EMBL/GenBank/DDBJ databases">
        <title>Genomic Encyclopedia of Type Strains, Phase III (KMG-III): the genomes of soil and plant-associated and newly described type strains.</title>
        <authorList>
            <person name="Whitman W."/>
        </authorList>
    </citation>
    <scope>NUCLEOTIDE SEQUENCE [LARGE SCALE GENOMIC DNA]</scope>
    <source>
        <strain evidence="2 3">BL24</strain>
    </source>
</reference>
<sequence length="200" mass="21794">MPARSNPPIANKGASTKKGVQRAKPFGSPRRRGKGEAVTSLGSKGQSPLNLTALGAGELGLRGKVRRWTETRNCDAMKGGEGAMEHSAKGRRTKRDWGRYRVIEQSGIGAKEDGHRRCVIDPQATSAFGLGTRAPICDWESRECLDLIGHMTARRGFASASVLGRNGSGRMQREWRLAGYAKAQMLTEGSDGLRRRLFSR</sequence>
<organism evidence="2 3">
    <name type="scientific">Paenibacillus methanolicus</name>
    <dbReference type="NCBI Taxonomy" id="582686"/>
    <lineage>
        <taxon>Bacteria</taxon>
        <taxon>Bacillati</taxon>
        <taxon>Bacillota</taxon>
        <taxon>Bacilli</taxon>
        <taxon>Bacillales</taxon>
        <taxon>Paenibacillaceae</taxon>
        <taxon>Paenibacillus</taxon>
    </lineage>
</organism>
<name>A0A5S5BK11_9BACL</name>
<evidence type="ECO:0000313" key="3">
    <source>
        <dbReference type="Proteomes" id="UP000323257"/>
    </source>
</evidence>
<evidence type="ECO:0000313" key="2">
    <source>
        <dbReference type="EMBL" id="TYP67381.1"/>
    </source>
</evidence>
<keyword evidence="3" id="KW-1185">Reference proteome</keyword>
<protein>
    <submittedName>
        <fullName evidence="2">Uncharacterized protein</fullName>
    </submittedName>
</protein>
<proteinExistence type="predicted"/>
<dbReference type="AlphaFoldDB" id="A0A5S5BK11"/>
<feature type="region of interest" description="Disordered" evidence="1">
    <location>
        <begin position="1"/>
        <end position="49"/>
    </location>
</feature>
<dbReference type="EMBL" id="VNHS01000025">
    <property type="protein sequence ID" value="TYP67381.1"/>
    <property type="molecule type" value="Genomic_DNA"/>
</dbReference>
<evidence type="ECO:0000256" key="1">
    <source>
        <dbReference type="SAM" id="MobiDB-lite"/>
    </source>
</evidence>